<dbReference type="GO" id="GO:0006298">
    <property type="term" value="P:mismatch repair"/>
    <property type="evidence" value="ECO:0007669"/>
    <property type="project" value="InterPro"/>
</dbReference>
<feature type="domain" description="DNA mismatch repair protein S5" evidence="1">
    <location>
        <begin position="64"/>
        <end position="192"/>
    </location>
</feature>
<dbReference type="Gene3D" id="3.30.230.10">
    <property type="match status" value="1"/>
</dbReference>
<dbReference type="GO" id="GO:0004674">
    <property type="term" value="F:protein serine/threonine kinase activity"/>
    <property type="evidence" value="ECO:0007669"/>
    <property type="project" value="UniProtKB-EC"/>
</dbReference>
<evidence type="ECO:0000259" key="1">
    <source>
        <dbReference type="SMART" id="SM01340"/>
    </source>
</evidence>
<dbReference type="EMBL" id="JH993937">
    <property type="protein sequence ID" value="ELQ75633.1"/>
    <property type="molecule type" value="Genomic_DNA"/>
</dbReference>
<name>L7JVX5_TRAHO</name>
<dbReference type="STRING" id="72359.L7JVX5"/>
<accession>L7JVX5</accession>
<evidence type="ECO:0000313" key="3">
    <source>
        <dbReference type="Proteomes" id="UP000011185"/>
    </source>
</evidence>
<dbReference type="GO" id="GO:0030983">
    <property type="term" value="F:mismatched DNA binding"/>
    <property type="evidence" value="ECO:0007669"/>
    <property type="project" value="InterPro"/>
</dbReference>
<keyword evidence="3" id="KW-1185">Reference proteome</keyword>
<dbReference type="VEuPathDB" id="MicrosporidiaDB:THOM_1404"/>
<dbReference type="HOGENOM" id="CLU_004131_2_2_1"/>
<sequence length="461" mass="52873">VGYQAINETKKFYFNVNGKDLIFPGVSQEDTPNECAENSSSILQKDVGLLNEESGTNCANNTDLSRSNNEFSTERINLKMKILDRYFNTGNNLSYNTKDNILVIYSSPVHHQKDLILILSINNRLVKSPTLKSKLYNLYRPFLPNRSFPFIYVEMKVENCDVNVDAMKQRVLFVGEDDLFERVCEMVGKGLVHGSVGVCKVTMAKNELKVYDDLKVKNLENYEFKSNTNTHREAAAVEEIKENTSMLNVQRKEFEETCSRSRHLDPVVINEDKSADKQSSERIMRDYSQDASASSILSDKERKNYQKNATNRFVKDMKYVGKLNDEKIFVQLNTFLMQCDYKKLLRCYFVQQLITQKGRFKTTVVKNSAFTASDGLKKYGIMNVSDGITVPMISNVVMDVSHLQENTFDKYSIADCFVCGVKDYETFFSIIKRGINEDEDVFSCFSVVTGLNELYKAFKRI</sequence>
<organism evidence="2 3">
    <name type="scientific">Trachipleistophora hominis</name>
    <name type="common">Microsporidian parasite</name>
    <dbReference type="NCBI Taxonomy" id="72359"/>
    <lineage>
        <taxon>Eukaryota</taxon>
        <taxon>Fungi</taxon>
        <taxon>Fungi incertae sedis</taxon>
        <taxon>Microsporidia</taxon>
        <taxon>Pleistophoridae</taxon>
        <taxon>Trachipleistophora</taxon>
    </lineage>
</organism>
<dbReference type="EC" id="2.7.13.3" evidence="2"/>
<dbReference type="InParanoid" id="L7JVX5"/>
<dbReference type="OMA" id="IADCFVC"/>
<keyword evidence="2" id="KW-0808">Transferase</keyword>
<dbReference type="Proteomes" id="UP000011185">
    <property type="component" value="Unassembled WGS sequence"/>
</dbReference>
<dbReference type="EC" id="2.7.11.1" evidence="2"/>
<dbReference type="InterPro" id="IPR014721">
    <property type="entry name" value="Ribsml_uS5_D2-typ_fold_subgr"/>
</dbReference>
<feature type="non-terminal residue" evidence="2">
    <location>
        <position position="1"/>
    </location>
</feature>
<dbReference type="SUPFAM" id="SSF54211">
    <property type="entry name" value="Ribosomal protein S5 domain 2-like"/>
    <property type="match status" value="1"/>
</dbReference>
<dbReference type="InterPro" id="IPR020568">
    <property type="entry name" value="Ribosomal_Su5_D2-typ_SF"/>
</dbReference>
<proteinExistence type="predicted"/>
<dbReference type="InterPro" id="IPR013507">
    <property type="entry name" value="DNA_mismatch_S5_2-like"/>
</dbReference>
<dbReference type="SMART" id="SM01340">
    <property type="entry name" value="DNA_mis_repair"/>
    <property type="match status" value="1"/>
</dbReference>
<dbReference type="AlphaFoldDB" id="L7JVX5"/>
<evidence type="ECO:0000313" key="2">
    <source>
        <dbReference type="EMBL" id="ELQ75633.1"/>
    </source>
</evidence>
<gene>
    <name evidence="2" type="ORF">THOM_1404</name>
</gene>
<reference evidence="2 3" key="1">
    <citation type="journal article" date="2012" name="PLoS Pathog.">
        <title>The genome of the obligate intracellular parasite Trachipleistophora hominis: new insights into microsporidian genome dynamics and reductive evolution.</title>
        <authorList>
            <person name="Heinz E."/>
            <person name="Williams T.A."/>
            <person name="Nakjang S."/>
            <person name="Noel C.J."/>
            <person name="Swan D.C."/>
            <person name="Goldberg A.V."/>
            <person name="Harris S.R."/>
            <person name="Weinmaier T."/>
            <person name="Markert S."/>
            <person name="Becher D."/>
            <person name="Bernhardt J."/>
            <person name="Dagan T."/>
            <person name="Hacker C."/>
            <person name="Lucocq J.M."/>
            <person name="Schweder T."/>
            <person name="Rattei T."/>
            <person name="Hall N."/>
            <person name="Hirt R.P."/>
            <person name="Embley T.M."/>
        </authorList>
    </citation>
    <scope>NUCLEOTIDE SEQUENCE [LARGE SCALE GENOMIC DNA]</scope>
</reference>
<protein>
    <submittedName>
        <fullName evidence="2">DNA mismatch repair protein-MLH1 family</fullName>
        <ecNumber evidence="2">2.7.11.1</ecNumber>
        <ecNumber evidence="2">2.7.13.3</ecNumber>
    </submittedName>
</protein>
<dbReference type="GO" id="GO:0004673">
    <property type="term" value="F:protein histidine kinase activity"/>
    <property type="evidence" value="ECO:0007669"/>
    <property type="project" value="UniProtKB-EC"/>
</dbReference>
<dbReference type="Pfam" id="PF01119">
    <property type="entry name" value="DNA_mis_repair"/>
    <property type="match status" value="1"/>
</dbReference>
<dbReference type="GO" id="GO:0005524">
    <property type="term" value="F:ATP binding"/>
    <property type="evidence" value="ECO:0007669"/>
    <property type="project" value="InterPro"/>
</dbReference>
<dbReference type="OrthoDB" id="10263226at2759"/>